<dbReference type="Gene3D" id="3.30.70.100">
    <property type="match status" value="1"/>
</dbReference>
<dbReference type="InterPro" id="IPR011014">
    <property type="entry name" value="MscS_channel_TM-2"/>
</dbReference>
<protein>
    <submittedName>
        <fullName evidence="10">Small-conductance mechanosensitive channel</fullName>
    </submittedName>
</protein>
<dbReference type="InterPro" id="IPR045275">
    <property type="entry name" value="MscS_archaea/bacteria_type"/>
</dbReference>
<dbReference type="Gene3D" id="2.30.30.60">
    <property type="match status" value="1"/>
</dbReference>
<sequence length="335" mass="37466">MRDLLPVVAFLLSFLALLLLRYTLLKYLTNRSENAVYNLMLKTIRFPSLFLVFAIPLYVSLQFLRHTQKEYIVHVEKIVLASFILSVSIFLANLAVEALKLYAGRAGLKLPSANVVFALIKGFIVLLGVISVLNLFGIPVVHLVTTLGVGALAVSLALQSTLSNFFSGLSIISSRQIEIGDFVRLENGEEGYVIDITWMNTVIKRADNNLVIVPSSRMVNMIVINYRKPIESMNITIPVNVSYNSDLDKVERITFGVAKEVQKSVEGADPNFEPVVRFTEFGENSIKLNVTLRVLNSDYQGIVRHEFIRRLKQAYDAEGVRMNFLTVSTTCLGIT</sequence>
<comment type="subcellular location">
    <subcellularLocation>
        <location evidence="1">Cell membrane</location>
        <topology evidence="1">Multi-pass membrane protein</topology>
    </subcellularLocation>
</comment>
<dbReference type="STRING" id="381751.SAMN05444391_1483"/>
<dbReference type="GO" id="GO:0008381">
    <property type="term" value="F:mechanosensitive monoatomic ion channel activity"/>
    <property type="evidence" value="ECO:0007669"/>
    <property type="project" value="InterPro"/>
</dbReference>
<dbReference type="PANTHER" id="PTHR30221:SF8">
    <property type="entry name" value="SMALL-CONDUCTANCE MECHANOSENSITIVE CHANNEL"/>
    <property type="match status" value="1"/>
</dbReference>
<dbReference type="EMBL" id="LT670846">
    <property type="protein sequence ID" value="SHK56921.1"/>
    <property type="molecule type" value="Genomic_DNA"/>
</dbReference>
<evidence type="ECO:0000259" key="9">
    <source>
        <dbReference type="Pfam" id="PF21082"/>
    </source>
</evidence>
<feature type="domain" description="Mechanosensitive ion channel MscS" evidence="8">
    <location>
        <begin position="161"/>
        <end position="228"/>
    </location>
</feature>
<feature type="transmembrane region" description="Helical" evidence="7">
    <location>
        <begin position="143"/>
        <end position="166"/>
    </location>
</feature>
<evidence type="ECO:0000256" key="4">
    <source>
        <dbReference type="ARBA" id="ARBA00022692"/>
    </source>
</evidence>
<feature type="transmembrane region" description="Helical" evidence="7">
    <location>
        <begin position="6"/>
        <end position="24"/>
    </location>
</feature>
<dbReference type="InterPro" id="IPR023408">
    <property type="entry name" value="MscS_beta-dom_sf"/>
</dbReference>
<keyword evidence="6 7" id="KW-0472">Membrane</keyword>
<reference evidence="10 11" key="1">
    <citation type="submission" date="2016-11" db="EMBL/GenBank/DDBJ databases">
        <authorList>
            <person name="Jaros S."/>
            <person name="Januszkiewicz K."/>
            <person name="Wedrychowicz H."/>
        </authorList>
    </citation>
    <scope>NUCLEOTIDE SEQUENCE [LARGE SCALE GENOMIC DNA]</scope>
    <source>
        <strain evidence="10 11">DSM 19557</strain>
    </source>
</reference>
<name>A0A1M6TIX6_9AQUI</name>
<dbReference type="Proteomes" id="UP000189810">
    <property type="component" value="Chromosome I"/>
</dbReference>
<evidence type="ECO:0000313" key="10">
    <source>
        <dbReference type="EMBL" id="SHK56921.1"/>
    </source>
</evidence>
<feature type="domain" description="Mechanosensitive ion channel MscS C-terminal" evidence="9">
    <location>
        <begin position="235"/>
        <end position="322"/>
    </location>
</feature>
<dbReference type="GO" id="GO:0005886">
    <property type="term" value="C:plasma membrane"/>
    <property type="evidence" value="ECO:0007669"/>
    <property type="project" value="UniProtKB-SubCell"/>
</dbReference>
<dbReference type="InterPro" id="IPR049278">
    <property type="entry name" value="MS_channel_C"/>
</dbReference>
<feature type="transmembrane region" description="Helical" evidence="7">
    <location>
        <begin position="36"/>
        <end position="58"/>
    </location>
</feature>
<evidence type="ECO:0000256" key="3">
    <source>
        <dbReference type="ARBA" id="ARBA00022475"/>
    </source>
</evidence>
<dbReference type="OrthoDB" id="9809206at2"/>
<dbReference type="SUPFAM" id="SSF50182">
    <property type="entry name" value="Sm-like ribonucleoproteins"/>
    <property type="match status" value="1"/>
</dbReference>
<feature type="transmembrane region" description="Helical" evidence="7">
    <location>
        <begin position="115"/>
        <end position="137"/>
    </location>
</feature>
<dbReference type="SUPFAM" id="SSF82689">
    <property type="entry name" value="Mechanosensitive channel protein MscS (YggB), C-terminal domain"/>
    <property type="match status" value="1"/>
</dbReference>
<evidence type="ECO:0000259" key="8">
    <source>
        <dbReference type="Pfam" id="PF00924"/>
    </source>
</evidence>
<feature type="transmembrane region" description="Helical" evidence="7">
    <location>
        <begin position="78"/>
        <end position="103"/>
    </location>
</feature>
<comment type="similarity">
    <text evidence="2">Belongs to the MscS (TC 1.A.23) family.</text>
</comment>
<keyword evidence="4 7" id="KW-0812">Transmembrane</keyword>
<dbReference type="AlphaFoldDB" id="A0A1M6TIX6"/>
<dbReference type="InterPro" id="IPR011066">
    <property type="entry name" value="MscS_channel_C_sf"/>
</dbReference>
<evidence type="ECO:0000256" key="5">
    <source>
        <dbReference type="ARBA" id="ARBA00022989"/>
    </source>
</evidence>
<evidence type="ECO:0000256" key="1">
    <source>
        <dbReference type="ARBA" id="ARBA00004651"/>
    </source>
</evidence>
<dbReference type="Gene3D" id="1.10.287.1260">
    <property type="match status" value="1"/>
</dbReference>
<dbReference type="Pfam" id="PF21082">
    <property type="entry name" value="MS_channel_3rd"/>
    <property type="match status" value="1"/>
</dbReference>
<proteinExistence type="inferred from homology"/>
<dbReference type="InterPro" id="IPR006685">
    <property type="entry name" value="MscS_channel_2nd"/>
</dbReference>
<dbReference type="Pfam" id="PF00924">
    <property type="entry name" value="MS_channel_2nd"/>
    <property type="match status" value="1"/>
</dbReference>
<accession>A0A1M6TIX6</accession>
<evidence type="ECO:0000256" key="2">
    <source>
        <dbReference type="ARBA" id="ARBA00008017"/>
    </source>
</evidence>
<dbReference type="PANTHER" id="PTHR30221">
    <property type="entry name" value="SMALL-CONDUCTANCE MECHANOSENSITIVE CHANNEL"/>
    <property type="match status" value="1"/>
</dbReference>
<evidence type="ECO:0000256" key="7">
    <source>
        <dbReference type="SAM" id="Phobius"/>
    </source>
</evidence>
<gene>
    <name evidence="10" type="ORF">SAMN05444391_1483</name>
</gene>
<evidence type="ECO:0000256" key="6">
    <source>
        <dbReference type="ARBA" id="ARBA00023136"/>
    </source>
</evidence>
<dbReference type="InterPro" id="IPR010920">
    <property type="entry name" value="LSM_dom_sf"/>
</dbReference>
<dbReference type="SUPFAM" id="SSF82861">
    <property type="entry name" value="Mechanosensitive channel protein MscS (YggB), transmembrane region"/>
    <property type="match status" value="1"/>
</dbReference>
<evidence type="ECO:0000313" key="11">
    <source>
        <dbReference type="Proteomes" id="UP000189810"/>
    </source>
</evidence>
<dbReference type="RefSeq" id="WP_079654560.1">
    <property type="nucleotide sequence ID" value="NZ_LT670846.1"/>
</dbReference>
<organism evidence="10 11">
    <name type="scientific">Thermocrinis minervae</name>
    <dbReference type="NCBI Taxonomy" id="381751"/>
    <lineage>
        <taxon>Bacteria</taxon>
        <taxon>Pseudomonadati</taxon>
        <taxon>Aquificota</taxon>
        <taxon>Aquificia</taxon>
        <taxon>Aquificales</taxon>
        <taxon>Aquificaceae</taxon>
        <taxon>Thermocrinis</taxon>
    </lineage>
</organism>
<keyword evidence="5 7" id="KW-1133">Transmembrane helix</keyword>
<keyword evidence="3" id="KW-1003">Cell membrane</keyword>
<keyword evidence="11" id="KW-1185">Reference proteome</keyword>